<keyword evidence="1" id="KW-0812">Transmembrane</keyword>
<evidence type="ECO:0000313" key="3">
    <source>
        <dbReference type="EMBL" id="PWH06267.1"/>
    </source>
</evidence>
<dbReference type="Pfam" id="PF06724">
    <property type="entry name" value="DUF1206"/>
    <property type="match status" value="3"/>
</dbReference>
<feature type="transmembrane region" description="Helical" evidence="1">
    <location>
        <begin position="159"/>
        <end position="181"/>
    </location>
</feature>
<feature type="transmembrane region" description="Helical" evidence="1">
    <location>
        <begin position="122"/>
        <end position="139"/>
    </location>
</feature>
<feature type="transmembrane region" description="Helical" evidence="1">
    <location>
        <begin position="78"/>
        <end position="101"/>
    </location>
</feature>
<comment type="caution">
    <text evidence="3">The sequence shown here is derived from an EMBL/GenBank/DDBJ whole genome shotgun (WGS) entry which is preliminary data.</text>
</comment>
<dbReference type="AlphaFoldDB" id="A0A2U2RK74"/>
<feature type="transmembrane region" description="Helical" evidence="1">
    <location>
        <begin position="35"/>
        <end position="58"/>
    </location>
</feature>
<proteinExistence type="predicted"/>
<dbReference type="RefSeq" id="WP_109274860.1">
    <property type="nucleotide sequence ID" value="NZ_QFKX01000002.1"/>
</dbReference>
<keyword evidence="4" id="KW-1185">Reference proteome</keyword>
<dbReference type="EMBL" id="QFKX01000002">
    <property type="protein sequence ID" value="PWH06267.1"/>
    <property type="molecule type" value="Genomic_DNA"/>
</dbReference>
<evidence type="ECO:0000313" key="4">
    <source>
        <dbReference type="Proteomes" id="UP000245590"/>
    </source>
</evidence>
<sequence>MNAMRTPEEGARKVEDAAEEVTEHPVFEGIARGGFVMSGLVHVLVGVIALHMVLGGSSQEADQSGALQTVASAPGGNLLLWVGGVAMAVLVIWHLAEAWFGARWRKRARDRARHLASTLGKAIVYGALAVTVLRSAAGAGSDSDKQTSQLTGDLMGNPAGRVVIVAVGLVVIVIGFFHVYLGASRGFEDQLRVPRGRSVAGAVRVTGVLGFIAKGIALVGVGLMFGWAALGADPQKATGLDGALKTMAQLPAGGILLAVVGAGLILYGIYSVLRARYAPM</sequence>
<keyword evidence="1" id="KW-1133">Transmembrane helix</keyword>
<name>A0A2U2RK74_9MICO</name>
<dbReference type="InterPro" id="IPR009597">
    <property type="entry name" value="DUF1206"/>
</dbReference>
<feature type="domain" description="DUF1206" evidence="2">
    <location>
        <begin position="34"/>
        <end position="101"/>
    </location>
</feature>
<accession>A0A2U2RK74</accession>
<gene>
    <name evidence="3" type="ORF">DEO23_04585</name>
</gene>
<dbReference type="OrthoDB" id="4552598at2"/>
<feature type="transmembrane region" description="Helical" evidence="1">
    <location>
        <begin position="202"/>
        <end position="230"/>
    </location>
</feature>
<organism evidence="3 4">
    <name type="scientific">Brachybacterium endophyticum</name>
    <dbReference type="NCBI Taxonomy" id="2182385"/>
    <lineage>
        <taxon>Bacteria</taxon>
        <taxon>Bacillati</taxon>
        <taxon>Actinomycetota</taxon>
        <taxon>Actinomycetes</taxon>
        <taxon>Micrococcales</taxon>
        <taxon>Dermabacteraceae</taxon>
        <taxon>Brachybacterium</taxon>
    </lineage>
</organism>
<feature type="domain" description="DUF1206" evidence="2">
    <location>
        <begin position="119"/>
        <end position="184"/>
    </location>
</feature>
<feature type="domain" description="DUF1206" evidence="2">
    <location>
        <begin position="209"/>
        <end position="277"/>
    </location>
</feature>
<feature type="transmembrane region" description="Helical" evidence="1">
    <location>
        <begin position="250"/>
        <end position="273"/>
    </location>
</feature>
<reference evidence="3 4" key="1">
    <citation type="submission" date="2018-05" db="EMBL/GenBank/DDBJ databases">
        <title>Brachybacterium sp. M1HQ-2T, whole genome shotgun sequence.</title>
        <authorList>
            <person name="Tuo L."/>
        </authorList>
    </citation>
    <scope>NUCLEOTIDE SEQUENCE [LARGE SCALE GENOMIC DNA]</scope>
    <source>
        <strain evidence="3 4">M1HQ-2</strain>
    </source>
</reference>
<evidence type="ECO:0000259" key="2">
    <source>
        <dbReference type="Pfam" id="PF06724"/>
    </source>
</evidence>
<protein>
    <recommendedName>
        <fullName evidence="2">DUF1206 domain-containing protein</fullName>
    </recommendedName>
</protein>
<evidence type="ECO:0000256" key="1">
    <source>
        <dbReference type="SAM" id="Phobius"/>
    </source>
</evidence>
<dbReference type="Proteomes" id="UP000245590">
    <property type="component" value="Unassembled WGS sequence"/>
</dbReference>
<keyword evidence="1" id="KW-0472">Membrane</keyword>